<gene>
    <name evidence="6" type="primary">mreB</name>
    <name evidence="7" type="ORF">SAMN05216454_102193</name>
</gene>
<evidence type="ECO:0000256" key="2">
    <source>
        <dbReference type="ARBA" id="ARBA00022741"/>
    </source>
</evidence>
<accession>A0A1H8FP44</accession>
<dbReference type="EMBL" id="FODF01000002">
    <property type="protein sequence ID" value="SEN33449.1"/>
    <property type="molecule type" value="Genomic_DNA"/>
</dbReference>
<dbReference type="PANTHER" id="PTHR42749:SF1">
    <property type="entry name" value="CELL SHAPE-DETERMINING PROTEIN MREB"/>
    <property type="match status" value="1"/>
</dbReference>
<feature type="binding site" evidence="6">
    <location>
        <begin position="168"/>
        <end position="170"/>
    </location>
    <ligand>
        <name>ATP</name>
        <dbReference type="ChEBI" id="CHEBI:30616"/>
    </ligand>
</feature>
<keyword evidence="1 6" id="KW-0963">Cytoplasm</keyword>
<organism evidence="7 8">
    <name type="scientific">Peptostreptococcus russellii</name>
    <dbReference type="NCBI Taxonomy" id="215200"/>
    <lineage>
        <taxon>Bacteria</taxon>
        <taxon>Bacillati</taxon>
        <taxon>Bacillota</taxon>
        <taxon>Clostridia</taxon>
        <taxon>Peptostreptococcales</taxon>
        <taxon>Peptostreptococcaceae</taxon>
        <taxon>Peptostreptococcus</taxon>
    </lineage>
</organism>
<comment type="function">
    <text evidence="6">Forms membrane-associated dynamic filaments that are essential for cell shape determination. Acts by regulating cell wall synthesis and cell elongation, and thus cell shape. A feedback loop between cell geometry and MreB localization may maintain elongated cell shape by targeting cell wall growth to regions of negative cell wall curvature.</text>
</comment>
<keyword evidence="4 6" id="KW-0133">Cell shape</keyword>
<evidence type="ECO:0000256" key="5">
    <source>
        <dbReference type="ARBA" id="ARBA00023458"/>
    </source>
</evidence>
<evidence type="ECO:0000256" key="3">
    <source>
        <dbReference type="ARBA" id="ARBA00022840"/>
    </source>
</evidence>
<dbReference type="GO" id="GO:0005737">
    <property type="term" value="C:cytoplasm"/>
    <property type="evidence" value="ECO:0007669"/>
    <property type="project" value="UniProtKB-SubCell"/>
</dbReference>
<dbReference type="RefSeq" id="WP_091974219.1">
    <property type="nucleotide sequence ID" value="NZ_FODF01000002.1"/>
</dbReference>
<sequence>MGFFDKIFGSNINNIITNDMGIDLGTANTLVYIKGQGIVVDEPSVVAIREDNNEILAVGERANEMVGRTPENIVAIKPISDGVISDFEATQAMISYFIQKGSKGVVSPRIIIGVPYGITKVERKAIEEAAIQAGGREVYIIEEPMAAAIGAGLNVNDPEGNLIVDIGGGTSEIAVISLGGIVVANSIRIGGAEFDEAIVNFVRMEYNIVIGSRTAEKIKLAIGSAYPDEVEKEMEVSGRDVLTGLPRTITIGSTEIRDAIKEPISQVIDAIRSTLEDTPPELASDIMEKGITLTGGGSLLKDLDKLIKFETELDVTLAEDPIQCVVNGTGRAIENEAIFESIVKINAES</sequence>
<dbReference type="Gene3D" id="3.30.420.40">
    <property type="match status" value="3"/>
</dbReference>
<dbReference type="AlphaFoldDB" id="A0A1H8FP44"/>
<comment type="subunit">
    <text evidence="6">Forms polymers.</text>
</comment>
<feature type="binding site" evidence="6">
    <location>
        <begin position="296"/>
        <end position="299"/>
    </location>
    <ligand>
        <name>ATP</name>
        <dbReference type="ChEBI" id="CHEBI:30616"/>
    </ligand>
</feature>
<dbReference type="CDD" id="cd10225">
    <property type="entry name" value="ASKHA_NBD_MreB-like"/>
    <property type="match status" value="1"/>
</dbReference>
<proteinExistence type="inferred from homology"/>
<protein>
    <recommendedName>
        <fullName evidence="6">Cell shape-determining protein MreB</fullName>
    </recommendedName>
</protein>
<dbReference type="Proteomes" id="UP000199512">
    <property type="component" value="Unassembled WGS sequence"/>
</dbReference>
<dbReference type="HAMAP" id="MF_02207">
    <property type="entry name" value="MreB"/>
    <property type="match status" value="1"/>
</dbReference>
<dbReference type="OrthoDB" id="9768127at2"/>
<dbReference type="PANTHER" id="PTHR42749">
    <property type="entry name" value="CELL SHAPE-DETERMINING PROTEIN MREB"/>
    <property type="match status" value="1"/>
</dbReference>
<evidence type="ECO:0000256" key="1">
    <source>
        <dbReference type="ARBA" id="ARBA00022490"/>
    </source>
</evidence>
<comment type="subcellular location">
    <subcellularLocation>
        <location evidence="6">Cytoplasm</location>
    </subcellularLocation>
    <text evidence="6">Membrane-associated.</text>
</comment>
<dbReference type="SUPFAM" id="SSF53067">
    <property type="entry name" value="Actin-like ATPase domain"/>
    <property type="match status" value="2"/>
</dbReference>
<dbReference type="PRINTS" id="PR01652">
    <property type="entry name" value="SHAPEPROTEIN"/>
</dbReference>
<keyword evidence="8" id="KW-1185">Reference proteome</keyword>
<dbReference type="Pfam" id="PF06723">
    <property type="entry name" value="MreB_Mbl"/>
    <property type="match status" value="1"/>
</dbReference>
<keyword evidence="3 6" id="KW-0067">ATP-binding</keyword>
<evidence type="ECO:0000313" key="8">
    <source>
        <dbReference type="Proteomes" id="UP000199512"/>
    </source>
</evidence>
<keyword evidence="2 6" id="KW-0547">Nucleotide-binding</keyword>
<dbReference type="NCBIfam" id="NF010539">
    <property type="entry name" value="PRK13927.1"/>
    <property type="match status" value="1"/>
</dbReference>
<name>A0A1H8FP44_9FIRM</name>
<dbReference type="STRING" id="215200.SAMN05216454_102193"/>
<dbReference type="NCBIfam" id="TIGR00904">
    <property type="entry name" value="mreB"/>
    <property type="match status" value="1"/>
</dbReference>
<comment type="similarity">
    <text evidence="5 6">Belongs to the FtsA/MreB family.</text>
</comment>
<dbReference type="InterPro" id="IPR004753">
    <property type="entry name" value="MreB"/>
</dbReference>
<dbReference type="GO" id="GO:0005524">
    <property type="term" value="F:ATP binding"/>
    <property type="evidence" value="ECO:0007669"/>
    <property type="project" value="UniProtKB-KW"/>
</dbReference>
<dbReference type="GO" id="GO:0000902">
    <property type="term" value="P:cell morphogenesis"/>
    <property type="evidence" value="ECO:0007669"/>
    <property type="project" value="InterPro"/>
</dbReference>
<dbReference type="InterPro" id="IPR056546">
    <property type="entry name" value="MreB_MamK-like"/>
</dbReference>
<dbReference type="InterPro" id="IPR043129">
    <property type="entry name" value="ATPase_NBD"/>
</dbReference>
<reference evidence="7 8" key="1">
    <citation type="submission" date="2016-10" db="EMBL/GenBank/DDBJ databases">
        <authorList>
            <person name="de Groot N.N."/>
        </authorList>
    </citation>
    <scope>NUCLEOTIDE SEQUENCE [LARGE SCALE GENOMIC DNA]</scope>
    <source>
        <strain evidence="7 8">Calf135</strain>
    </source>
</reference>
<dbReference type="GO" id="GO:0008360">
    <property type="term" value="P:regulation of cell shape"/>
    <property type="evidence" value="ECO:0007669"/>
    <property type="project" value="UniProtKB-UniRule"/>
</dbReference>
<feature type="binding site" evidence="6">
    <location>
        <begin position="26"/>
        <end position="28"/>
    </location>
    <ligand>
        <name>ATP</name>
        <dbReference type="ChEBI" id="CHEBI:30616"/>
    </ligand>
</feature>
<evidence type="ECO:0000256" key="4">
    <source>
        <dbReference type="ARBA" id="ARBA00022960"/>
    </source>
</evidence>
<evidence type="ECO:0000313" key="7">
    <source>
        <dbReference type="EMBL" id="SEN33449.1"/>
    </source>
</evidence>
<evidence type="ECO:0000256" key="6">
    <source>
        <dbReference type="HAMAP-Rule" id="MF_02207"/>
    </source>
</evidence>
<feature type="binding site" evidence="6">
    <location>
        <begin position="216"/>
        <end position="219"/>
    </location>
    <ligand>
        <name>ATP</name>
        <dbReference type="ChEBI" id="CHEBI:30616"/>
    </ligand>
</feature>